<evidence type="ECO:0000313" key="2">
    <source>
        <dbReference type="Proteomes" id="UP000654075"/>
    </source>
</evidence>
<reference evidence="1" key="1">
    <citation type="submission" date="2021-02" db="EMBL/GenBank/DDBJ databases">
        <authorList>
            <person name="Dougan E. K."/>
            <person name="Rhodes N."/>
            <person name="Thang M."/>
            <person name="Chan C."/>
        </authorList>
    </citation>
    <scope>NUCLEOTIDE SEQUENCE</scope>
</reference>
<evidence type="ECO:0000313" key="1">
    <source>
        <dbReference type="EMBL" id="CAE8591819.1"/>
    </source>
</evidence>
<dbReference type="Gene3D" id="3.30.559.30">
    <property type="entry name" value="Nonribosomal peptide synthetase, condensation domain"/>
    <property type="match status" value="1"/>
</dbReference>
<name>A0A813DT03_POLGL</name>
<feature type="non-terminal residue" evidence="1">
    <location>
        <position position="1"/>
    </location>
</feature>
<dbReference type="SUPFAM" id="SSF52777">
    <property type="entry name" value="CoA-dependent acyltransferases"/>
    <property type="match status" value="1"/>
</dbReference>
<dbReference type="Proteomes" id="UP000654075">
    <property type="component" value="Unassembled WGS sequence"/>
</dbReference>
<dbReference type="OrthoDB" id="10664807at2759"/>
<feature type="non-terminal residue" evidence="1">
    <location>
        <position position="240"/>
    </location>
</feature>
<dbReference type="InterPro" id="IPR023213">
    <property type="entry name" value="CAT-like_dom_sf"/>
</dbReference>
<dbReference type="AlphaFoldDB" id="A0A813DT03"/>
<evidence type="ECO:0008006" key="3">
    <source>
        <dbReference type="Google" id="ProtNLM"/>
    </source>
</evidence>
<accession>A0A813DT03</accession>
<dbReference type="Gene3D" id="3.30.559.10">
    <property type="entry name" value="Chloramphenicol acetyltransferase-like domain"/>
    <property type="match status" value="1"/>
</dbReference>
<dbReference type="EMBL" id="CAJNNV010005242">
    <property type="protein sequence ID" value="CAE8591819.1"/>
    <property type="molecule type" value="Genomic_DNA"/>
</dbReference>
<comment type="caution">
    <text evidence="1">The sequence shown here is derived from an EMBL/GenBank/DDBJ whole genome shotgun (WGS) entry which is preliminary data.</text>
</comment>
<gene>
    <name evidence="1" type="ORF">PGLA1383_LOCUS10480</name>
</gene>
<organism evidence="1 2">
    <name type="scientific">Polarella glacialis</name>
    <name type="common">Dinoflagellate</name>
    <dbReference type="NCBI Taxonomy" id="89957"/>
    <lineage>
        <taxon>Eukaryota</taxon>
        <taxon>Sar</taxon>
        <taxon>Alveolata</taxon>
        <taxon>Dinophyceae</taxon>
        <taxon>Suessiales</taxon>
        <taxon>Suessiaceae</taxon>
        <taxon>Polarella</taxon>
    </lineage>
</organism>
<keyword evidence="2" id="KW-1185">Reference proteome</keyword>
<protein>
    <recommendedName>
        <fullName evidence="3">Condensation domain-containing protein</fullName>
    </recommendedName>
</protein>
<proteinExistence type="predicted"/>
<sequence>NAWPRVSVDIEDKAERLIVVEHSKTLEEAKAKMYKAPRFKPPFQVVLASYGGSEYHPEEGVLVYIVLTHMFSDGFAIVPLMTDLASMVACVEASPSSSVPQHALPGLTTSCQVLEQRIMRTINGDFSFAQGVTPQPLDTSKWGEGMHAIAIMPRELVEAVRRAARVLAVAPDLVMLGALGVALAKLNQKAKLTIQMVVPQRDGPGESDMVGLFADQRLLDVLTEDLSYAGVVLALHHVVK</sequence>